<keyword evidence="1" id="KW-1133">Transmembrane helix</keyword>
<gene>
    <name evidence="2" type="ORF">ACFPTR_13175</name>
</gene>
<organism evidence="2 3">
    <name type="scientific">Aliibacillus thermotolerans</name>
    <dbReference type="NCBI Taxonomy" id="1834418"/>
    <lineage>
        <taxon>Bacteria</taxon>
        <taxon>Bacillati</taxon>
        <taxon>Bacillota</taxon>
        <taxon>Bacilli</taxon>
        <taxon>Bacillales</taxon>
        <taxon>Bacillaceae</taxon>
        <taxon>Aliibacillus</taxon>
    </lineage>
</organism>
<name>A0ABW0UAT5_9BACI</name>
<feature type="transmembrane region" description="Helical" evidence="1">
    <location>
        <begin position="29"/>
        <end position="51"/>
    </location>
</feature>
<protein>
    <submittedName>
        <fullName evidence="2">YitT family protein</fullName>
    </submittedName>
</protein>
<dbReference type="PANTHER" id="PTHR40078:SF1">
    <property type="entry name" value="INTEGRAL MEMBRANE PROTEIN"/>
    <property type="match status" value="1"/>
</dbReference>
<reference evidence="3" key="1">
    <citation type="journal article" date="2019" name="Int. J. Syst. Evol. Microbiol.">
        <title>The Global Catalogue of Microorganisms (GCM) 10K type strain sequencing project: providing services to taxonomists for standard genome sequencing and annotation.</title>
        <authorList>
            <consortium name="The Broad Institute Genomics Platform"/>
            <consortium name="The Broad Institute Genome Sequencing Center for Infectious Disease"/>
            <person name="Wu L."/>
            <person name="Ma J."/>
        </authorList>
    </citation>
    <scope>NUCLEOTIDE SEQUENCE [LARGE SCALE GENOMIC DNA]</scope>
    <source>
        <strain evidence="3">CGMCC 1.15790</strain>
    </source>
</reference>
<sequence length="209" mass="23109">MAFGIALMIRAELGSAPWDVLHVGLHYQIGLTVGTWSIMIGVMIITLTSILEKEWPQVGGIVNMLTLGIFIDIFLFFLSTPESLVLKFVMLIAGIIFIAYGIGIYIAPQLGAGPRDSLMIAIHKKTGWKIARVRGLMEITVLLLGWLFGGPVFIGTLIYCFGIGQIVGIAMPQCQQAVYRMIKRGDQNENFYKGSVRTDHYDGVSEKIR</sequence>
<evidence type="ECO:0000313" key="2">
    <source>
        <dbReference type="EMBL" id="MFC5629801.1"/>
    </source>
</evidence>
<dbReference type="Pfam" id="PF19700">
    <property type="entry name" value="DUF6198"/>
    <property type="match status" value="1"/>
</dbReference>
<evidence type="ECO:0000256" key="1">
    <source>
        <dbReference type="SAM" id="Phobius"/>
    </source>
</evidence>
<feature type="transmembrane region" description="Helical" evidence="1">
    <location>
        <begin position="84"/>
        <end position="107"/>
    </location>
</feature>
<dbReference type="RefSeq" id="WP_270898194.1">
    <property type="nucleotide sequence ID" value="NZ_JBHSPF010000068.1"/>
</dbReference>
<comment type="caution">
    <text evidence="2">The sequence shown here is derived from an EMBL/GenBank/DDBJ whole genome shotgun (WGS) entry which is preliminary data.</text>
</comment>
<keyword evidence="3" id="KW-1185">Reference proteome</keyword>
<dbReference type="EMBL" id="JBHSPF010000068">
    <property type="protein sequence ID" value="MFC5629801.1"/>
    <property type="molecule type" value="Genomic_DNA"/>
</dbReference>
<feature type="transmembrane region" description="Helical" evidence="1">
    <location>
        <begin position="58"/>
        <end position="78"/>
    </location>
</feature>
<keyword evidence="1" id="KW-0472">Membrane</keyword>
<dbReference type="Proteomes" id="UP001596143">
    <property type="component" value="Unassembled WGS sequence"/>
</dbReference>
<proteinExistence type="predicted"/>
<dbReference type="PANTHER" id="PTHR40078">
    <property type="entry name" value="INTEGRAL MEMBRANE PROTEIN-RELATED"/>
    <property type="match status" value="1"/>
</dbReference>
<keyword evidence="1" id="KW-0812">Transmembrane</keyword>
<evidence type="ECO:0000313" key="3">
    <source>
        <dbReference type="Proteomes" id="UP001596143"/>
    </source>
</evidence>
<dbReference type="InterPro" id="IPR038750">
    <property type="entry name" value="YczE/YyaS-like"/>
</dbReference>
<accession>A0ABW0UAT5</accession>